<dbReference type="PROSITE" id="PS50082">
    <property type="entry name" value="WD_REPEATS_2"/>
    <property type="match status" value="1"/>
</dbReference>
<dbReference type="OMA" id="DYGKLWC"/>
<dbReference type="PROSITE" id="PS50294">
    <property type="entry name" value="WD_REPEATS_REGION"/>
    <property type="match status" value="1"/>
</dbReference>
<proteinExistence type="predicted"/>
<evidence type="ECO:0000256" key="3">
    <source>
        <dbReference type="PROSITE-ProRule" id="PRU00221"/>
    </source>
</evidence>
<evidence type="ECO:0000256" key="4">
    <source>
        <dbReference type="SAM" id="MobiDB-lite"/>
    </source>
</evidence>
<evidence type="ECO:0000256" key="5">
    <source>
        <dbReference type="SAM" id="Phobius"/>
    </source>
</evidence>
<dbReference type="eggNOG" id="KOG0293">
    <property type="taxonomic scope" value="Eukaryota"/>
</dbReference>
<dbReference type="PANTHER" id="PTHR22838">
    <property type="entry name" value="WD REPEAT PROTEIN 26-RELATED"/>
    <property type="match status" value="1"/>
</dbReference>
<gene>
    <name evidence="6" type="ORF">G210_1894</name>
</gene>
<dbReference type="Pfam" id="PF00400">
    <property type="entry name" value="WD40"/>
    <property type="match status" value="3"/>
</dbReference>
<dbReference type="InterPro" id="IPR051350">
    <property type="entry name" value="WD_repeat-ST_regulator"/>
</dbReference>
<reference evidence="6 7" key="1">
    <citation type="submission" date="2013-02" db="EMBL/GenBank/DDBJ databases">
        <title>Genome sequence of Candida maltosa Xu316, a potential industrial strain for xylitol and ethanol production.</title>
        <authorList>
            <person name="Yu J."/>
            <person name="Wang Q."/>
            <person name="Geng X."/>
            <person name="Bao W."/>
            <person name="He P."/>
            <person name="Cai J."/>
        </authorList>
    </citation>
    <scope>NUCLEOTIDE SEQUENCE [LARGE SCALE GENOMIC DNA]</scope>
    <source>
        <strain evidence="7">Xu316</strain>
    </source>
</reference>
<dbReference type="GO" id="GO:0034657">
    <property type="term" value="C:GID complex"/>
    <property type="evidence" value="ECO:0007669"/>
    <property type="project" value="TreeGrafter"/>
</dbReference>
<feature type="compositionally biased region" description="Acidic residues" evidence="4">
    <location>
        <begin position="482"/>
        <end position="494"/>
    </location>
</feature>
<feature type="repeat" description="WD" evidence="3">
    <location>
        <begin position="265"/>
        <end position="298"/>
    </location>
</feature>
<organism evidence="6 7">
    <name type="scientific">Candida maltosa (strain Xu316)</name>
    <name type="common">Yeast</name>
    <dbReference type="NCBI Taxonomy" id="1245528"/>
    <lineage>
        <taxon>Eukaryota</taxon>
        <taxon>Fungi</taxon>
        <taxon>Dikarya</taxon>
        <taxon>Ascomycota</taxon>
        <taxon>Saccharomycotina</taxon>
        <taxon>Pichiomycetes</taxon>
        <taxon>Debaryomycetaceae</taxon>
        <taxon>Candida/Lodderomyces clade</taxon>
        <taxon>Candida</taxon>
    </lineage>
</organism>
<comment type="caution">
    <text evidence="6">The sequence shown here is derived from an EMBL/GenBank/DDBJ whole genome shotgun (WGS) entry which is preliminary data.</text>
</comment>
<feature type="region of interest" description="Disordered" evidence="4">
    <location>
        <begin position="458"/>
        <end position="506"/>
    </location>
</feature>
<evidence type="ECO:0000313" key="7">
    <source>
        <dbReference type="Proteomes" id="UP000011777"/>
    </source>
</evidence>
<dbReference type="AlphaFoldDB" id="M3JXL4"/>
<sequence length="705" mass="81159">MITNEFKLQLIIKSLDELGYTDVSQQLQSQLSSSTDPSSTATNYLNLKNWFWNSLINKNYQILDDYMTQFIDLNKDFTDFIHILNYFGSNYNYLFLVILYLIRRLNYLDKAKDIDENAKFNYLNDQMMPLLDKVNNNDDVVDLNEFNHVFDKSILEQLTKDQEFTALLNTNATNKLLFFGKDFTELSDFAKFLFKKLFKENLYDDIPNLATIIEQSIKYQQLQSPYFIPPRTKYEKKKQSQQNQGSIISKNFQKNFNPNKLLHTLNYHQGEVWFIKFSPSGKYLLTGSSDGKIILYDVLNNFSIIKILEPTIQSDNNAFVSFSSKPSTNKEKSVIYCAWDPKENYIVSCHLDTVIRVWSIGEIHKKRLTRSETSSNATTTTTTTTASNDFKLITCFTLAPDIKTWTCEFLPENKKITHDDNLTNTPQFIVGSPDKVLKIFNCSGVELFDFYANIEEDDDDDDHNDDHINNATKRDDISMKDIEEDVEDENEDEDKQSAKTATTNNTTLERNFNRINDLAITKDGKTLITINDSQLHFYTIPDTINDESATTKKISTIQLNGRLTSCNLSNSGNFLLLNSAPEELLVFDISSLYDDNNNGNGVIDKKPTIYKKFFGHTQCSYIIRSNFGYLNEETNEEELVLTGSDDGYIFFWKLHTGQLINRIKGHVGLCNGVDWNRNGIIIKGKDFGKIWASVGDDKLVKIWSC</sequence>
<keyword evidence="5" id="KW-0472">Membrane</keyword>
<evidence type="ECO:0000256" key="1">
    <source>
        <dbReference type="ARBA" id="ARBA00022574"/>
    </source>
</evidence>
<keyword evidence="2" id="KW-0677">Repeat</keyword>
<keyword evidence="1 3" id="KW-0853">WD repeat</keyword>
<dbReference type="SUPFAM" id="SSF50978">
    <property type="entry name" value="WD40 repeat-like"/>
    <property type="match status" value="1"/>
</dbReference>
<keyword evidence="5" id="KW-1133">Transmembrane helix</keyword>
<dbReference type="EMBL" id="AOGT01001441">
    <property type="protein sequence ID" value="EMG47695.1"/>
    <property type="molecule type" value="Genomic_DNA"/>
</dbReference>
<evidence type="ECO:0000256" key="2">
    <source>
        <dbReference type="ARBA" id="ARBA00022737"/>
    </source>
</evidence>
<dbReference type="InterPro" id="IPR015943">
    <property type="entry name" value="WD40/YVTN_repeat-like_dom_sf"/>
</dbReference>
<dbReference type="HOGENOM" id="CLU_365664_0_0_1"/>
<dbReference type="GO" id="GO:0043161">
    <property type="term" value="P:proteasome-mediated ubiquitin-dependent protein catabolic process"/>
    <property type="evidence" value="ECO:0007669"/>
    <property type="project" value="TreeGrafter"/>
</dbReference>
<accession>M3JXL4</accession>
<feature type="transmembrane region" description="Helical" evidence="5">
    <location>
        <begin position="83"/>
        <end position="102"/>
    </location>
</feature>
<evidence type="ECO:0000313" key="6">
    <source>
        <dbReference type="EMBL" id="EMG47695.1"/>
    </source>
</evidence>
<dbReference type="OrthoDB" id="972532at2759"/>
<keyword evidence="7" id="KW-1185">Reference proteome</keyword>
<dbReference type="InterPro" id="IPR036322">
    <property type="entry name" value="WD40_repeat_dom_sf"/>
</dbReference>
<dbReference type="PANTHER" id="PTHR22838:SF0">
    <property type="entry name" value="WD REPEAT-CONTAINING PROTEIN 26"/>
    <property type="match status" value="1"/>
</dbReference>
<dbReference type="STRING" id="1245528.M3JXL4"/>
<dbReference type="Gene3D" id="2.130.10.10">
    <property type="entry name" value="YVTN repeat-like/Quinoprotein amine dehydrogenase"/>
    <property type="match status" value="2"/>
</dbReference>
<dbReference type="SMART" id="SM00320">
    <property type="entry name" value="WD40"/>
    <property type="match status" value="7"/>
</dbReference>
<dbReference type="Proteomes" id="UP000011777">
    <property type="component" value="Unassembled WGS sequence"/>
</dbReference>
<feature type="compositionally biased region" description="Basic and acidic residues" evidence="4">
    <location>
        <begin position="464"/>
        <end position="481"/>
    </location>
</feature>
<name>M3JXL4_CANMX</name>
<dbReference type="InterPro" id="IPR001680">
    <property type="entry name" value="WD40_rpt"/>
</dbReference>
<protein>
    <submittedName>
        <fullName evidence="6">Uncharacterized protein</fullName>
    </submittedName>
</protein>
<keyword evidence="5" id="KW-0812">Transmembrane</keyword>